<organism evidence="1 2">
    <name type="scientific">Corynebacterium kroppenstedtii</name>
    <dbReference type="NCBI Taxonomy" id="161879"/>
    <lineage>
        <taxon>Bacteria</taxon>
        <taxon>Bacillati</taxon>
        <taxon>Actinomycetota</taxon>
        <taxon>Actinomycetes</taxon>
        <taxon>Mycobacteriales</taxon>
        <taxon>Corynebacteriaceae</taxon>
        <taxon>Corynebacterium</taxon>
    </lineage>
</organism>
<dbReference type="Proteomes" id="UP000249432">
    <property type="component" value="Unassembled WGS sequence"/>
</dbReference>
<sequence length="330" mass="36096">MARMRQNIVVGAPEVKSSGAAWIGQAGINPLQTPHSASIRVAALPAVNRFSPAGYISEDGVTKTVDRDTDNVVDWNGDTMAVLQSSHSVQVKAKFHEIVNAHVATAMMGDGNFRSRHDGRAIQMIDNATDTPYRSYIFDIHGGDGLKGRLFIPNGRVSELDDQVFSRSEVVGFDATIECFPDDNDNKLYTYIDRREVKHDEDDRFPDDGLPVVSLAEIEDIVRNALNGLPISPDLVAGLFYSLIDGKGGLNLDFVEKLVNHLRPLDGVDDFLKLLADLLEGADTATLIHDVEALPFTPLNKYHRWAQSVIDLLTGAGGRQTLDDLTGGIF</sequence>
<gene>
    <name evidence="1" type="ORF">DI525_03875</name>
</gene>
<dbReference type="Pfam" id="PF25681">
    <property type="entry name" value="Phage_TTP_17"/>
    <property type="match status" value="1"/>
</dbReference>
<evidence type="ECO:0000313" key="2">
    <source>
        <dbReference type="Proteomes" id="UP000249432"/>
    </source>
</evidence>
<reference evidence="1 2" key="1">
    <citation type="submission" date="2017-08" db="EMBL/GenBank/DDBJ databases">
        <title>Infants hospitalized years apart are colonized by the same room-sourced microbial strains.</title>
        <authorList>
            <person name="Brooks B."/>
            <person name="Olm M.R."/>
            <person name="Firek B.A."/>
            <person name="Baker R."/>
            <person name="Thomas B.C."/>
            <person name="Morowitz M.J."/>
            <person name="Banfield J.F."/>
        </authorList>
    </citation>
    <scope>NUCLEOTIDE SEQUENCE [LARGE SCALE GENOMIC DNA]</scope>
    <source>
        <strain evidence="1">S2_003_000_R1_3</strain>
    </source>
</reference>
<dbReference type="RefSeq" id="WP_303734477.1">
    <property type="nucleotide sequence ID" value="NZ_CAKZHK010000008.1"/>
</dbReference>
<proteinExistence type="predicted"/>
<dbReference type="EMBL" id="QFRA01000006">
    <property type="protein sequence ID" value="PZR05430.1"/>
    <property type="molecule type" value="Genomic_DNA"/>
</dbReference>
<dbReference type="AlphaFoldDB" id="A0A2W5SRQ8"/>
<protein>
    <submittedName>
        <fullName evidence="1">Uncharacterized protein</fullName>
    </submittedName>
</protein>
<dbReference type="InterPro" id="IPR058154">
    <property type="entry name" value="Bxb1_TTP-like"/>
</dbReference>
<evidence type="ECO:0000313" key="1">
    <source>
        <dbReference type="EMBL" id="PZR05430.1"/>
    </source>
</evidence>
<comment type="caution">
    <text evidence="1">The sequence shown here is derived from an EMBL/GenBank/DDBJ whole genome shotgun (WGS) entry which is preliminary data.</text>
</comment>
<accession>A0A2W5SRQ8</accession>
<name>A0A2W5SRQ8_9CORY</name>